<keyword evidence="4 11" id="KW-0808">Transferase</keyword>
<dbReference type="GO" id="GO:0008902">
    <property type="term" value="F:hydroxymethylpyrimidine kinase activity"/>
    <property type="evidence" value="ECO:0007669"/>
    <property type="project" value="TreeGrafter"/>
</dbReference>
<dbReference type="NCBIfam" id="NF006830">
    <property type="entry name" value="PRK09355.1"/>
    <property type="match status" value="1"/>
</dbReference>
<dbReference type="GO" id="GO:0005829">
    <property type="term" value="C:cytosol"/>
    <property type="evidence" value="ECO:0007669"/>
    <property type="project" value="TreeGrafter"/>
</dbReference>
<dbReference type="EMBL" id="AP014924">
    <property type="protein sequence ID" value="BAS27235.1"/>
    <property type="molecule type" value="Genomic_DNA"/>
</dbReference>
<dbReference type="GO" id="GO:0008972">
    <property type="term" value="F:phosphomethylpyrimidine kinase activity"/>
    <property type="evidence" value="ECO:0007669"/>
    <property type="project" value="TreeGrafter"/>
</dbReference>
<evidence type="ECO:0000256" key="2">
    <source>
        <dbReference type="ARBA" id="ARBA00001946"/>
    </source>
</evidence>
<dbReference type="PRINTS" id="PR01099">
    <property type="entry name" value="HYETHTZKNASE"/>
</dbReference>
<dbReference type="GO" id="GO:0004417">
    <property type="term" value="F:hydroxyethylthiazole kinase activity"/>
    <property type="evidence" value="ECO:0007669"/>
    <property type="project" value="UniProtKB-UniRule"/>
</dbReference>
<evidence type="ECO:0000256" key="1">
    <source>
        <dbReference type="ARBA" id="ARBA00001771"/>
    </source>
</evidence>
<evidence type="ECO:0000256" key="6">
    <source>
        <dbReference type="ARBA" id="ARBA00022741"/>
    </source>
</evidence>
<dbReference type="UniPathway" id="UPA00060">
    <property type="reaction ID" value="UER00139"/>
</dbReference>
<dbReference type="InterPro" id="IPR029056">
    <property type="entry name" value="Ribokinase-like"/>
</dbReference>
<comment type="catalytic activity">
    <reaction evidence="1 11">
        <text>5-(2-hydroxyethyl)-4-methylthiazole + ATP = 4-methyl-5-(2-phosphooxyethyl)-thiazole + ADP + H(+)</text>
        <dbReference type="Rhea" id="RHEA:24212"/>
        <dbReference type="ChEBI" id="CHEBI:15378"/>
        <dbReference type="ChEBI" id="CHEBI:17957"/>
        <dbReference type="ChEBI" id="CHEBI:30616"/>
        <dbReference type="ChEBI" id="CHEBI:58296"/>
        <dbReference type="ChEBI" id="CHEBI:456216"/>
        <dbReference type="EC" id="2.7.1.50"/>
    </reaction>
</comment>
<evidence type="ECO:0000256" key="11">
    <source>
        <dbReference type="HAMAP-Rule" id="MF_00228"/>
    </source>
</evidence>
<keyword evidence="5 11" id="KW-0479">Metal-binding</keyword>
<keyword evidence="10 11" id="KW-0784">Thiamine biosynthesis</keyword>
<dbReference type="GO" id="GO:0009229">
    <property type="term" value="P:thiamine diphosphate biosynthetic process"/>
    <property type="evidence" value="ECO:0007669"/>
    <property type="project" value="UniProtKB-UniRule"/>
</dbReference>
<evidence type="ECO:0000256" key="7">
    <source>
        <dbReference type="ARBA" id="ARBA00022777"/>
    </source>
</evidence>
<dbReference type="RefSeq" id="WP_068135818.1">
    <property type="nucleotide sequence ID" value="NZ_AP014924.1"/>
</dbReference>
<keyword evidence="13" id="KW-1185">Reference proteome</keyword>
<protein>
    <recommendedName>
        <fullName evidence="11">Hydroxyethylthiazole kinase</fullName>
        <ecNumber evidence="11">2.7.1.50</ecNumber>
    </recommendedName>
    <alternativeName>
        <fullName evidence="11">4-methyl-5-beta-hydroxyethylthiazole kinase</fullName>
        <shortName evidence="11">TH kinase</shortName>
        <shortName evidence="11">Thz kinase</shortName>
    </alternativeName>
</protein>
<proteinExistence type="inferred from homology"/>
<comment type="pathway">
    <text evidence="3 11">Cofactor biosynthesis; thiamine diphosphate biosynthesis; 4-methyl-5-(2-phosphoethyl)-thiazole from 5-(2-hydroxyethyl)-4-methylthiazole: step 1/1.</text>
</comment>
<dbReference type="GO" id="GO:0005524">
    <property type="term" value="F:ATP binding"/>
    <property type="evidence" value="ECO:0007669"/>
    <property type="project" value="UniProtKB-UniRule"/>
</dbReference>
<dbReference type="HAMAP" id="MF_00228">
    <property type="entry name" value="Thz_kinase"/>
    <property type="match status" value="1"/>
</dbReference>
<feature type="binding site" evidence="11">
    <location>
        <position position="52"/>
    </location>
    <ligand>
        <name>substrate</name>
    </ligand>
</feature>
<dbReference type="KEGG" id="lpil:LIP_1384"/>
<dbReference type="PANTHER" id="PTHR20858">
    <property type="entry name" value="PHOSPHOMETHYLPYRIMIDINE KINASE"/>
    <property type="match status" value="1"/>
</dbReference>
<reference evidence="13" key="2">
    <citation type="journal article" date="2016" name="Int. J. Syst. Evol. Microbiol.">
        <title>Complete genome sequence and cell structure of Limnochorda pilosa, a Gram-negative spore-former within the phylum Firmicutes.</title>
        <authorList>
            <person name="Watanabe M."/>
            <person name="Kojima H."/>
            <person name="Fukui M."/>
        </authorList>
    </citation>
    <scope>NUCLEOTIDE SEQUENCE [LARGE SCALE GENOMIC DNA]</scope>
    <source>
        <strain evidence="13">HC45</strain>
    </source>
</reference>
<comment type="cofactor">
    <cofactor evidence="2 11">
        <name>Mg(2+)</name>
        <dbReference type="ChEBI" id="CHEBI:18420"/>
    </cofactor>
</comment>
<dbReference type="GO" id="GO:0009228">
    <property type="term" value="P:thiamine biosynthetic process"/>
    <property type="evidence" value="ECO:0007669"/>
    <property type="project" value="UniProtKB-KW"/>
</dbReference>
<feature type="binding site" evidence="11">
    <location>
        <position position="200"/>
    </location>
    <ligand>
        <name>substrate</name>
    </ligand>
</feature>
<sequence>MSSTYDLTLHETAAAILERLRREVPLIHHITNLVVTNVTANATLAVGASPVMAHAPEEVAEMARVARALVLNIGTLSPEQVEAMLKAGRAAAEAGVPIVLDPVGAGATSLRTESSRRLLAELPVSVVRGNAAELSILAGGEARVRGVDAVSAGDTAAMARELARAHGLVAAATGATDYVTDGERTLAVENGHPWLRLVTGTGCMATSVVAAFAAVHPDRLEATAAALAYYGLAAERAAAAGGGPGTFQVHLMDQLHALTPDDVRRGARIRREG</sequence>
<keyword evidence="7 11" id="KW-0418">Kinase</keyword>
<keyword evidence="9 11" id="KW-0460">Magnesium</keyword>
<accession>A0A0K2SJG9</accession>
<evidence type="ECO:0000256" key="9">
    <source>
        <dbReference type="ARBA" id="ARBA00022842"/>
    </source>
</evidence>
<feature type="binding site" evidence="11">
    <location>
        <position position="173"/>
    </location>
    <ligand>
        <name>ATP</name>
        <dbReference type="ChEBI" id="CHEBI:30616"/>
    </ligand>
</feature>
<dbReference type="InterPro" id="IPR000417">
    <property type="entry name" value="Hyethyz_kinase"/>
</dbReference>
<organism evidence="12 13">
    <name type="scientific">Limnochorda pilosa</name>
    <dbReference type="NCBI Taxonomy" id="1555112"/>
    <lineage>
        <taxon>Bacteria</taxon>
        <taxon>Bacillati</taxon>
        <taxon>Bacillota</taxon>
        <taxon>Limnochordia</taxon>
        <taxon>Limnochordales</taxon>
        <taxon>Limnochordaceae</taxon>
        <taxon>Limnochorda</taxon>
    </lineage>
</organism>
<evidence type="ECO:0000256" key="8">
    <source>
        <dbReference type="ARBA" id="ARBA00022840"/>
    </source>
</evidence>
<evidence type="ECO:0000256" key="4">
    <source>
        <dbReference type="ARBA" id="ARBA00022679"/>
    </source>
</evidence>
<dbReference type="EC" id="2.7.1.50" evidence="11"/>
<dbReference type="Pfam" id="PF02110">
    <property type="entry name" value="HK"/>
    <property type="match status" value="1"/>
</dbReference>
<name>A0A0K2SJG9_LIMPI</name>
<keyword evidence="8 11" id="KW-0067">ATP-binding</keyword>
<gene>
    <name evidence="11" type="primary">thiM</name>
    <name evidence="12" type="ORF">LIP_1384</name>
</gene>
<evidence type="ECO:0000256" key="3">
    <source>
        <dbReference type="ARBA" id="ARBA00004868"/>
    </source>
</evidence>
<evidence type="ECO:0000256" key="5">
    <source>
        <dbReference type="ARBA" id="ARBA00022723"/>
    </source>
</evidence>
<reference evidence="13" key="1">
    <citation type="submission" date="2015-07" db="EMBL/GenBank/DDBJ databases">
        <title>Complete genome sequence and phylogenetic analysis of Limnochorda pilosa.</title>
        <authorList>
            <person name="Watanabe M."/>
            <person name="Kojima H."/>
            <person name="Fukui M."/>
        </authorList>
    </citation>
    <scope>NUCLEOTIDE SEQUENCE [LARGE SCALE GENOMIC DNA]</scope>
    <source>
        <strain evidence="13">HC45</strain>
    </source>
</reference>
<comment type="similarity">
    <text evidence="11">Belongs to the Thz kinase family.</text>
</comment>
<dbReference type="Proteomes" id="UP000065807">
    <property type="component" value="Chromosome"/>
</dbReference>
<dbReference type="AlphaFoldDB" id="A0A0K2SJG9"/>
<evidence type="ECO:0000313" key="12">
    <source>
        <dbReference type="EMBL" id="BAS27235.1"/>
    </source>
</evidence>
<evidence type="ECO:0000256" key="10">
    <source>
        <dbReference type="ARBA" id="ARBA00022977"/>
    </source>
</evidence>
<evidence type="ECO:0000313" key="13">
    <source>
        <dbReference type="Proteomes" id="UP000065807"/>
    </source>
</evidence>
<dbReference type="OrthoDB" id="9778146at2"/>
<comment type="function">
    <text evidence="11">Catalyzes the phosphorylation of the hydroxyl group of 4-methyl-5-beta-hydroxyethylthiazole (THZ).</text>
</comment>
<dbReference type="Gene3D" id="3.40.1190.20">
    <property type="match status" value="1"/>
</dbReference>
<dbReference type="CDD" id="cd01170">
    <property type="entry name" value="THZ_kinase"/>
    <property type="match status" value="1"/>
</dbReference>
<dbReference type="PATRIC" id="fig|1555112.3.peg.1424"/>
<dbReference type="SUPFAM" id="SSF53613">
    <property type="entry name" value="Ribokinase-like"/>
    <property type="match status" value="1"/>
</dbReference>
<dbReference type="PIRSF" id="PIRSF000513">
    <property type="entry name" value="Thz_kinase"/>
    <property type="match status" value="1"/>
</dbReference>
<feature type="binding site" evidence="11">
    <location>
        <position position="128"/>
    </location>
    <ligand>
        <name>ATP</name>
        <dbReference type="ChEBI" id="CHEBI:30616"/>
    </ligand>
</feature>
<dbReference type="GO" id="GO:0000287">
    <property type="term" value="F:magnesium ion binding"/>
    <property type="evidence" value="ECO:0007669"/>
    <property type="project" value="UniProtKB-UniRule"/>
</dbReference>
<keyword evidence="6 11" id="KW-0547">Nucleotide-binding</keyword>
<dbReference type="NCBIfam" id="TIGR00694">
    <property type="entry name" value="thiM"/>
    <property type="match status" value="1"/>
</dbReference>
<dbReference type="STRING" id="1555112.LIP_1384"/>
<dbReference type="PANTHER" id="PTHR20858:SF17">
    <property type="entry name" value="HYDROXYMETHYLPYRIMIDINE_PHOSPHOMETHYLPYRIMIDINE KINASE THI20-RELATED"/>
    <property type="match status" value="1"/>
</dbReference>